<keyword evidence="3" id="KW-0732">Signal</keyword>
<dbReference type="InterPro" id="IPR008979">
    <property type="entry name" value="Galactose-bd-like_sf"/>
</dbReference>
<evidence type="ECO:0000259" key="4">
    <source>
        <dbReference type="PROSITE" id="PS50022"/>
    </source>
</evidence>
<dbReference type="Pfam" id="PF24517">
    <property type="entry name" value="CBM96"/>
    <property type="match status" value="2"/>
</dbReference>
<dbReference type="NCBIfam" id="NF033679">
    <property type="entry name" value="DNRLRE_dom"/>
    <property type="match status" value="2"/>
</dbReference>
<dbReference type="InterPro" id="IPR011050">
    <property type="entry name" value="Pectin_lyase_fold/virulence"/>
</dbReference>
<dbReference type="SUPFAM" id="SSF49785">
    <property type="entry name" value="Galactose-binding domain-like"/>
    <property type="match status" value="2"/>
</dbReference>
<organism evidence="5 6">
    <name type="scientific">Polaribacter filamentus</name>
    <dbReference type="NCBI Taxonomy" id="53483"/>
    <lineage>
        <taxon>Bacteria</taxon>
        <taxon>Pseudomonadati</taxon>
        <taxon>Bacteroidota</taxon>
        <taxon>Flavobacteriia</taxon>
        <taxon>Flavobacteriales</taxon>
        <taxon>Flavobacteriaceae</taxon>
    </lineage>
</organism>
<dbReference type="Pfam" id="PF18962">
    <property type="entry name" value="Por_Secre_tail"/>
    <property type="match status" value="1"/>
</dbReference>
<reference evidence="5 6" key="1">
    <citation type="submission" date="2016-11" db="EMBL/GenBank/DDBJ databases">
        <title>Trade-off between light-utilization and light-protection in marine flavobacteria.</title>
        <authorList>
            <person name="Kumagai Y."/>
        </authorList>
    </citation>
    <scope>NUCLEOTIDE SEQUENCE [LARGE SCALE GENOMIC DNA]</scope>
    <source>
        <strain evidence="5 6">ATCC 700397</strain>
    </source>
</reference>
<dbReference type="GO" id="GO:0005576">
    <property type="term" value="C:extracellular region"/>
    <property type="evidence" value="ECO:0007669"/>
    <property type="project" value="UniProtKB-SubCell"/>
</dbReference>
<dbReference type="AlphaFoldDB" id="A0A2S7L273"/>
<dbReference type="OrthoDB" id="6475864at2"/>
<dbReference type="NCBIfam" id="TIGR04183">
    <property type="entry name" value="Por_Secre_tail"/>
    <property type="match status" value="1"/>
</dbReference>
<dbReference type="InterPro" id="IPR026444">
    <property type="entry name" value="Secre_tail"/>
</dbReference>
<gene>
    <name evidence="5" type="ORF">BST83_00845</name>
</gene>
<feature type="domain" description="F5/8 type C" evidence="4">
    <location>
        <begin position="444"/>
        <end position="588"/>
    </location>
</feature>
<feature type="domain" description="F5/8 type C" evidence="4">
    <location>
        <begin position="750"/>
        <end position="891"/>
    </location>
</feature>
<dbReference type="Gene3D" id="2.60.120.260">
    <property type="entry name" value="Galactose-binding domain-like"/>
    <property type="match status" value="1"/>
</dbReference>
<dbReference type="RefSeq" id="WP_104808156.1">
    <property type="nucleotide sequence ID" value="NZ_MQUA01000004.1"/>
</dbReference>
<dbReference type="Pfam" id="PF14592">
    <property type="entry name" value="Chondroitinas_B"/>
    <property type="match status" value="1"/>
</dbReference>
<dbReference type="InterPro" id="IPR000421">
    <property type="entry name" value="FA58C"/>
</dbReference>
<keyword evidence="6" id="KW-1185">Reference proteome</keyword>
<evidence type="ECO:0000256" key="3">
    <source>
        <dbReference type="ARBA" id="ARBA00022729"/>
    </source>
</evidence>
<protein>
    <recommendedName>
        <fullName evidence="4">F5/8 type C domain-containing protein</fullName>
    </recommendedName>
</protein>
<keyword evidence="2" id="KW-0964">Secreted</keyword>
<evidence type="ECO:0000313" key="5">
    <source>
        <dbReference type="EMBL" id="PQB08936.1"/>
    </source>
</evidence>
<dbReference type="Pfam" id="PF00754">
    <property type="entry name" value="F5_F8_type_C"/>
    <property type="match status" value="2"/>
</dbReference>
<comment type="subcellular location">
    <subcellularLocation>
        <location evidence="1">Secreted</location>
    </subcellularLocation>
</comment>
<proteinExistence type="predicted"/>
<dbReference type="PROSITE" id="PS50022">
    <property type="entry name" value="FA58C_3"/>
    <property type="match status" value="2"/>
</dbReference>
<accession>A0A2S7L273</accession>
<dbReference type="Gene3D" id="2.160.20.10">
    <property type="entry name" value="Single-stranded right-handed beta-helix, Pectin lyase-like"/>
    <property type="match status" value="1"/>
</dbReference>
<comment type="caution">
    <text evidence="5">The sequence shown here is derived from an EMBL/GenBank/DDBJ whole genome shotgun (WGS) entry which is preliminary data.</text>
</comment>
<dbReference type="SUPFAM" id="SSF51126">
    <property type="entry name" value="Pectin lyase-like"/>
    <property type="match status" value="1"/>
</dbReference>
<sequence length="1153" mass="126535">MKHETKLQKKNKTLNMKKLVLLVLFFAIVFVTNAQVSVNSVSEFNTAQSSASSGDTIIWEDGNYSNVDLTLSKNGITLKAETPGGVVFSGNSKARISGDYITFSGFQYRECSEMSVRFAGDHNLATHINMVDNTGYRAMQIDDNTQYNEISYCNIENVRGGSALIQINVSDSQPGYHKVRYTSFLNLPGEGGDYGREPIRIGYYATRLYTSRTTVEYCYFNNTQDADNETMSIKSLENVLRYNTFENNGGGELVFRHGSRNQAYGNFFINTGRGIRVKEGQNHFIYNNYFSTREKPLRIVYSGIDPVDSVHILHNTFYESGTLDIDDDRINNIVFANNIFKRSSGSIVNYSRTFINNIIDGSFGVPVPDGNLQTDPLLEVNGDGYYGLSSSSPAIDASSADYTAIPNIPGIDNDYNLLKDISRQPRPLNKTSKDIGSDEFTSGTITNRPLSLSDVGPSYISRLTICGVTASNDDGNVIENVLDGYSNTHWSSNVNGVEAIFDLCEIYNVKDLSIAWLNGDIRSSLFDIEVSTDNLNWTNVFSGQSGGASVELEDIDIADSDARYVKYIGNGNTVNAWNSITELQIYGDPIYGDPIENGSLLSIDDSYVRGDSGANVNYNGQKLVIKLGTLGEGTIRESFLKFNVSSLPSNTGSAKLRVTVTDTDLNNFEALLVSDNSWSETLITWDNKPLATTTSFGIQSKTTSSSQTLEWDITTAALAQSEVDGFITIKIVGKIADVQSDIASKETATSDAEKPAIVYEEISPSLSICVATASNDDGNVIENVLDGYYNTRWSSNVHGVEAVFDLCEIYNVKDLSIAWFNGDIRSALFDIEVSTDNLNWTNVFSGQSGGASVELEDIDIADSDARYVKYIGNGNTVNAWNSITELQIYGDPIENGSLLSIDDSYVRGDSGANVNYNGQKLVIKLGTLGEGTIRESFLKFDVSSLPSNTGSAKLRVTVTDTDLNNFEALLVSDDSWSETLITWDNKPLATTTSFGIQSKTTSSSQTLEWDITTAALAQSGGDGFITIKIVGKIADVQSDIHSKETANSDAEKPTIIYGSSLGSQKQVLEVLDNTAENILKDLLVYPNPFNDKIFIKNLQNGMDVKIFNSMGQLMMETVYKDYLNISSLHSGMYFLKITDEVNAQSRTIKVIKN</sequence>
<evidence type="ECO:0000256" key="2">
    <source>
        <dbReference type="ARBA" id="ARBA00022525"/>
    </source>
</evidence>
<dbReference type="InterPro" id="IPR012334">
    <property type="entry name" value="Pectin_lyas_fold"/>
</dbReference>
<dbReference type="InterPro" id="IPR055372">
    <property type="entry name" value="CBM96"/>
</dbReference>
<dbReference type="EMBL" id="MQUA01000004">
    <property type="protein sequence ID" value="PQB08936.1"/>
    <property type="molecule type" value="Genomic_DNA"/>
</dbReference>
<name>A0A2S7L273_9FLAO</name>
<evidence type="ECO:0000313" key="6">
    <source>
        <dbReference type="Proteomes" id="UP000239522"/>
    </source>
</evidence>
<dbReference type="Proteomes" id="UP000239522">
    <property type="component" value="Unassembled WGS sequence"/>
</dbReference>
<dbReference type="InterPro" id="IPR039513">
    <property type="entry name" value="PL-6"/>
</dbReference>
<evidence type="ECO:0000256" key="1">
    <source>
        <dbReference type="ARBA" id="ARBA00004613"/>
    </source>
</evidence>